<evidence type="ECO:0000313" key="3">
    <source>
        <dbReference type="Proteomes" id="UP000001401"/>
    </source>
</evidence>
<dbReference type="STRING" id="649639.Bcell_4019"/>
<dbReference type="Proteomes" id="UP000001401">
    <property type="component" value="Chromosome"/>
</dbReference>
<keyword evidence="1" id="KW-0472">Membrane</keyword>
<dbReference type="EMBL" id="CP002394">
    <property type="protein sequence ID" value="ADU32250.1"/>
    <property type="molecule type" value="Genomic_DNA"/>
</dbReference>
<dbReference type="AlphaFoldDB" id="E6TWI7"/>
<organism evidence="2 3">
    <name type="scientific">Evansella cellulosilytica (strain ATCC 21833 / DSM 2522 / FERM P-1141 / JCM 9156 / N-4)</name>
    <name type="common">Bacillus cellulosilyticus</name>
    <dbReference type="NCBI Taxonomy" id="649639"/>
    <lineage>
        <taxon>Bacteria</taxon>
        <taxon>Bacillati</taxon>
        <taxon>Bacillota</taxon>
        <taxon>Bacilli</taxon>
        <taxon>Bacillales</taxon>
        <taxon>Bacillaceae</taxon>
        <taxon>Evansella</taxon>
    </lineage>
</organism>
<reference evidence="2 3" key="1">
    <citation type="submission" date="2010-12" db="EMBL/GenBank/DDBJ databases">
        <title>Complete sequence of Bacillus cellulosilyticus DSM 2522.</title>
        <authorList>
            <consortium name="US DOE Joint Genome Institute"/>
            <person name="Lucas S."/>
            <person name="Copeland A."/>
            <person name="Lapidus A."/>
            <person name="Cheng J.-F."/>
            <person name="Bruce D."/>
            <person name="Goodwin L."/>
            <person name="Pitluck S."/>
            <person name="Chertkov O."/>
            <person name="Detter J.C."/>
            <person name="Han C."/>
            <person name="Tapia R."/>
            <person name="Land M."/>
            <person name="Hauser L."/>
            <person name="Jeffries C."/>
            <person name="Kyrpides N."/>
            <person name="Ivanova N."/>
            <person name="Mikhailova N."/>
            <person name="Brumm P."/>
            <person name="Mead D."/>
            <person name="Woyke T."/>
        </authorList>
    </citation>
    <scope>NUCLEOTIDE SEQUENCE [LARGE SCALE GENOMIC DNA]</scope>
    <source>
        <strain evidence="3">ATCC 21833 / DSM 2522 / FERM P-1141 / JCM 9156 / N-4</strain>
    </source>
</reference>
<evidence type="ECO:0000256" key="1">
    <source>
        <dbReference type="SAM" id="Phobius"/>
    </source>
</evidence>
<name>E6TWI7_EVAC2</name>
<gene>
    <name evidence="2" type="ordered locus">Bcell_4019</name>
</gene>
<dbReference type="KEGG" id="bco:Bcell_4019"/>
<proteinExistence type="predicted"/>
<accession>E6TWI7</accession>
<dbReference type="RefSeq" id="WP_013490576.1">
    <property type="nucleotide sequence ID" value="NC_014829.1"/>
</dbReference>
<sequence length="55" mass="6334">MVLIQAVALTVISFTIYTLLRILVGYYKTKKTNPTLKKPITTKPFQRKSIMGKIY</sequence>
<dbReference type="HOGENOM" id="CLU_3022213_0_0_9"/>
<keyword evidence="1" id="KW-0812">Transmembrane</keyword>
<feature type="transmembrane region" description="Helical" evidence="1">
    <location>
        <begin position="6"/>
        <end position="27"/>
    </location>
</feature>
<protein>
    <submittedName>
        <fullName evidence="2">Metal homeostatis protein, putative</fullName>
    </submittedName>
</protein>
<evidence type="ECO:0000313" key="2">
    <source>
        <dbReference type="EMBL" id="ADU32250.1"/>
    </source>
</evidence>
<keyword evidence="3" id="KW-1185">Reference proteome</keyword>
<keyword evidence="1" id="KW-1133">Transmembrane helix</keyword>